<evidence type="ECO:0000256" key="4">
    <source>
        <dbReference type="ARBA" id="ARBA00012483"/>
    </source>
</evidence>
<dbReference type="SUPFAM" id="SSF57850">
    <property type="entry name" value="RING/U-box"/>
    <property type="match status" value="1"/>
</dbReference>
<feature type="transmembrane region" description="Helical" evidence="18">
    <location>
        <begin position="233"/>
        <end position="256"/>
    </location>
</feature>
<dbReference type="PANTHER" id="PTHR15860:SF1">
    <property type="entry name" value="E3 UBIQUITIN-PROTEIN LIGASE RNFT1"/>
    <property type="match status" value="1"/>
</dbReference>
<evidence type="ECO:0000256" key="15">
    <source>
        <dbReference type="ARBA" id="ARBA00042946"/>
    </source>
</evidence>
<evidence type="ECO:0000256" key="14">
    <source>
        <dbReference type="ARBA" id="ARBA00039413"/>
    </source>
</evidence>
<evidence type="ECO:0000256" key="12">
    <source>
        <dbReference type="ARBA" id="ARBA00023136"/>
    </source>
</evidence>
<reference evidence="21" key="2">
    <citation type="submission" date="2025-08" db="UniProtKB">
        <authorList>
            <consortium name="RefSeq"/>
        </authorList>
    </citation>
    <scope>IDENTIFICATION</scope>
    <source>
        <tissue evidence="21">Blood</tissue>
    </source>
</reference>
<dbReference type="GO" id="GO:0008270">
    <property type="term" value="F:zinc ion binding"/>
    <property type="evidence" value="ECO:0007669"/>
    <property type="project" value="UniProtKB-KW"/>
</dbReference>
<dbReference type="CTD" id="51136"/>
<proteinExistence type="predicted"/>
<dbReference type="Gene3D" id="3.30.40.10">
    <property type="entry name" value="Zinc/RING finger domain, C3HC4 (zinc finger)"/>
    <property type="match status" value="1"/>
</dbReference>
<evidence type="ECO:0000256" key="2">
    <source>
        <dbReference type="ARBA" id="ARBA00004127"/>
    </source>
</evidence>
<feature type="transmembrane region" description="Helical" evidence="18">
    <location>
        <begin position="183"/>
        <end position="200"/>
    </location>
</feature>
<comment type="subcellular location">
    <subcellularLocation>
        <location evidence="2">Endomembrane system</location>
        <topology evidence="2">Multi-pass membrane protein</topology>
    </subcellularLocation>
</comment>
<feature type="compositionally biased region" description="Basic and acidic residues" evidence="17">
    <location>
        <begin position="11"/>
        <end position="21"/>
    </location>
</feature>
<dbReference type="PROSITE" id="PS00518">
    <property type="entry name" value="ZF_RING_1"/>
    <property type="match status" value="1"/>
</dbReference>
<comment type="function">
    <text evidence="13">E3 ubiquitin-protein ligase that acts in the endoplasmic reticulum (ER)-associated degradation (ERAD) pathway, which targets misfolded proteins that accumulate in the endoplasmic reticulum (ER) for ubiquitination and subsequent proteasome-mediated degradation. Protects cells from ER stress-induced apoptosis.</text>
</comment>
<keyword evidence="20" id="KW-1185">Reference proteome</keyword>
<name>A0A979EJR1_ICTPU</name>
<keyword evidence="8 16" id="KW-0863">Zinc-finger</keyword>
<dbReference type="Proteomes" id="UP000221080">
    <property type="component" value="Chromosome 16"/>
</dbReference>
<reference evidence="20" key="1">
    <citation type="journal article" date="2016" name="Nat. Commun.">
        <title>The channel catfish genome sequence provides insights into the evolution of scale formation in teleosts.</title>
        <authorList>
            <person name="Liu Z."/>
            <person name="Liu S."/>
            <person name="Yao J."/>
            <person name="Bao L."/>
            <person name="Zhang J."/>
            <person name="Li Y."/>
            <person name="Jiang C."/>
            <person name="Sun L."/>
            <person name="Wang R."/>
            <person name="Zhang Y."/>
            <person name="Zhou T."/>
            <person name="Zeng Q."/>
            <person name="Fu Q."/>
            <person name="Gao S."/>
            <person name="Li N."/>
            <person name="Koren S."/>
            <person name="Jiang Y."/>
            <person name="Zimin A."/>
            <person name="Xu P."/>
            <person name="Phillippy A.M."/>
            <person name="Geng X."/>
            <person name="Song L."/>
            <person name="Sun F."/>
            <person name="Li C."/>
            <person name="Wang X."/>
            <person name="Chen A."/>
            <person name="Jin Y."/>
            <person name="Yuan Z."/>
            <person name="Yang Y."/>
            <person name="Tan S."/>
            <person name="Peatman E."/>
            <person name="Lu J."/>
            <person name="Qin Z."/>
            <person name="Dunham R."/>
            <person name="Li Z."/>
            <person name="Sonstegard T."/>
            <person name="Feng J."/>
            <person name="Danzmann R.G."/>
            <person name="Schroeder S."/>
            <person name="Scheffler B."/>
            <person name="Duke M.V."/>
            <person name="Ballard L."/>
            <person name="Kucuktas H."/>
            <person name="Kaltenboeck L."/>
            <person name="Liu H."/>
            <person name="Armbruster J."/>
            <person name="Xie Y."/>
            <person name="Kirby M.L."/>
            <person name="Tian Y."/>
            <person name="Flanagan M.E."/>
            <person name="Mu W."/>
            <person name="Waldbieser G.C."/>
        </authorList>
    </citation>
    <scope>NUCLEOTIDE SEQUENCE [LARGE SCALE GENOMIC DNA]</scope>
    <source>
        <strain evidence="20">SDA103</strain>
    </source>
</reference>
<evidence type="ECO:0000313" key="21">
    <source>
        <dbReference type="RefSeq" id="XP_047009612.1"/>
    </source>
</evidence>
<dbReference type="PANTHER" id="PTHR15860">
    <property type="entry name" value="UNCHARACTERIZED RING FINGER-CONTAINING PROTEIN"/>
    <property type="match status" value="1"/>
</dbReference>
<keyword evidence="6 18" id="KW-0812">Transmembrane</keyword>
<evidence type="ECO:0000256" key="13">
    <source>
        <dbReference type="ARBA" id="ARBA00037172"/>
    </source>
</evidence>
<evidence type="ECO:0000259" key="19">
    <source>
        <dbReference type="PROSITE" id="PS50089"/>
    </source>
</evidence>
<feature type="region of interest" description="Disordered" evidence="17">
    <location>
        <begin position="1"/>
        <end position="36"/>
    </location>
</feature>
<dbReference type="InterPro" id="IPR013083">
    <property type="entry name" value="Znf_RING/FYVE/PHD"/>
</dbReference>
<evidence type="ECO:0000256" key="17">
    <source>
        <dbReference type="SAM" id="MobiDB-lite"/>
    </source>
</evidence>
<keyword evidence="11 18" id="KW-1133">Transmembrane helix</keyword>
<dbReference type="GO" id="GO:0005783">
    <property type="term" value="C:endoplasmic reticulum"/>
    <property type="evidence" value="ECO:0007669"/>
    <property type="project" value="TreeGrafter"/>
</dbReference>
<evidence type="ECO:0000256" key="3">
    <source>
        <dbReference type="ARBA" id="ARBA00004906"/>
    </source>
</evidence>
<dbReference type="InterPro" id="IPR017907">
    <property type="entry name" value="Znf_RING_CS"/>
</dbReference>
<dbReference type="Pfam" id="PF13923">
    <property type="entry name" value="zf-C3HC4_2"/>
    <property type="match status" value="1"/>
</dbReference>
<dbReference type="SMART" id="SM00184">
    <property type="entry name" value="RING"/>
    <property type="match status" value="1"/>
</dbReference>
<comment type="pathway">
    <text evidence="3">Protein modification; protein ubiquitination.</text>
</comment>
<evidence type="ECO:0000256" key="7">
    <source>
        <dbReference type="ARBA" id="ARBA00022723"/>
    </source>
</evidence>
<dbReference type="InterPro" id="IPR001841">
    <property type="entry name" value="Znf_RING"/>
</dbReference>
<evidence type="ECO:0000256" key="11">
    <source>
        <dbReference type="ARBA" id="ARBA00022989"/>
    </source>
</evidence>
<keyword evidence="12 18" id="KW-0472">Membrane</keyword>
<feature type="domain" description="RING-type" evidence="19">
    <location>
        <begin position="330"/>
        <end position="368"/>
    </location>
</feature>
<gene>
    <name evidence="21" type="primary">rnft1</name>
</gene>
<dbReference type="InterPro" id="IPR044235">
    <property type="entry name" value="RNFT1/2"/>
</dbReference>
<evidence type="ECO:0000256" key="9">
    <source>
        <dbReference type="ARBA" id="ARBA00022786"/>
    </source>
</evidence>
<evidence type="ECO:0000313" key="20">
    <source>
        <dbReference type="Proteomes" id="UP000221080"/>
    </source>
</evidence>
<feature type="compositionally biased region" description="Basic residues" evidence="17">
    <location>
        <begin position="78"/>
        <end position="97"/>
    </location>
</feature>
<protein>
    <recommendedName>
        <fullName evidence="14">E3 ubiquitin-protein ligase RNFT1</fullName>
        <ecNumber evidence="4">2.3.2.27</ecNumber>
    </recommendedName>
    <alternativeName>
        <fullName evidence="15">RING finger and transmembrane domain-containing protein 1</fullName>
    </alternativeName>
</protein>
<evidence type="ECO:0000256" key="1">
    <source>
        <dbReference type="ARBA" id="ARBA00000900"/>
    </source>
</evidence>
<evidence type="ECO:0000256" key="5">
    <source>
        <dbReference type="ARBA" id="ARBA00022679"/>
    </source>
</evidence>
<evidence type="ECO:0000256" key="16">
    <source>
        <dbReference type="PROSITE-ProRule" id="PRU00175"/>
    </source>
</evidence>
<dbReference type="AlphaFoldDB" id="A0A979EJR1"/>
<comment type="catalytic activity">
    <reaction evidence="1">
        <text>S-ubiquitinyl-[E2 ubiquitin-conjugating enzyme]-L-cysteine + [acceptor protein]-L-lysine = [E2 ubiquitin-conjugating enzyme]-L-cysteine + N(6)-ubiquitinyl-[acceptor protein]-L-lysine.</text>
        <dbReference type="EC" id="2.3.2.27"/>
    </reaction>
</comment>
<dbReference type="PROSITE" id="PS50089">
    <property type="entry name" value="ZF_RING_2"/>
    <property type="match status" value="1"/>
</dbReference>
<feature type="region of interest" description="Disordered" evidence="17">
    <location>
        <begin position="73"/>
        <end position="103"/>
    </location>
</feature>
<sequence length="390" mass="44416">MKLRQQYGRRASHEFRRELIPRESTGMPTELSSQDGTDLSFTLQPELMMSSGTSNTDGRVSICSSLTGEEISTGSASHRIRPTGHSHSHSHSRSRTRTHAEADCSHPNLEVGESSASFSELRYLFCCVQKSLPFIIILCSKLILQHALGLAVGVGLFTTFLYVNKNIQAQVFLQDRRSKLQCFWLLSYLMASSLLFYYTFEMDSLYYCLILINPHVEPMDLWDVLWTVGVTSFIVKFLFMGLKCLILLLPACVMVYRRRGQWYMFIEELGQFYQLIAPVPPWFHYLLRSQEVDGSVGVTLDILLALLYIILKVNGAPATQSQCSAAGDLCLICQSMFKQPRVLLCQHIFCEECIVLWFNQEKTCPLCRTTITDRVRKWKGGATSAYLQIY</sequence>
<keyword evidence="5" id="KW-0808">Transferase</keyword>
<dbReference type="GO" id="GO:0061630">
    <property type="term" value="F:ubiquitin protein ligase activity"/>
    <property type="evidence" value="ECO:0007669"/>
    <property type="project" value="UniProtKB-EC"/>
</dbReference>
<dbReference type="RefSeq" id="XP_047009612.1">
    <property type="nucleotide sequence ID" value="XM_047153656.2"/>
</dbReference>
<evidence type="ECO:0000256" key="8">
    <source>
        <dbReference type="ARBA" id="ARBA00022771"/>
    </source>
</evidence>
<keyword evidence="7" id="KW-0479">Metal-binding</keyword>
<organism evidence="20 21">
    <name type="scientific">Ictalurus punctatus</name>
    <name type="common">Channel catfish</name>
    <name type="synonym">Silurus punctatus</name>
    <dbReference type="NCBI Taxonomy" id="7998"/>
    <lineage>
        <taxon>Eukaryota</taxon>
        <taxon>Metazoa</taxon>
        <taxon>Chordata</taxon>
        <taxon>Craniata</taxon>
        <taxon>Vertebrata</taxon>
        <taxon>Euteleostomi</taxon>
        <taxon>Actinopterygii</taxon>
        <taxon>Neopterygii</taxon>
        <taxon>Teleostei</taxon>
        <taxon>Ostariophysi</taxon>
        <taxon>Siluriformes</taxon>
        <taxon>Ictaluridae</taxon>
        <taxon>Ictalurus</taxon>
    </lineage>
</organism>
<accession>A0A979EJR1</accession>
<evidence type="ECO:0000256" key="10">
    <source>
        <dbReference type="ARBA" id="ARBA00022833"/>
    </source>
</evidence>
<dbReference type="EC" id="2.3.2.27" evidence="4"/>
<dbReference type="GeneID" id="108261074"/>
<feature type="transmembrane region" description="Helical" evidence="18">
    <location>
        <begin position="142"/>
        <end position="163"/>
    </location>
</feature>
<keyword evidence="10" id="KW-0862">Zinc</keyword>
<evidence type="ECO:0000256" key="6">
    <source>
        <dbReference type="ARBA" id="ARBA00022692"/>
    </source>
</evidence>
<dbReference type="GO" id="GO:1904294">
    <property type="term" value="P:positive regulation of ERAD pathway"/>
    <property type="evidence" value="ECO:0007669"/>
    <property type="project" value="InterPro"/>
</dbReference>
<feature type="compositionally biased region" description="Polar residues" evidence="17">
    <location>
        <begin position="26"/>
        <end position="36"/>
    </location>
</feature>
<evidence type="ECO:0000256" key="18">
    <source>
        <dbReference type="SAM" id="Phobius"/>
    </source>
</evidence>
<keyword evidence="9" id="KW-0833">Ubl conjugation pathway</keyword>